<dbReference type="PANTHER" id="PTHR43630">
    <property type="entry name" value="POLY-BETA-1,6-N-ACETYL-D-GLUCOSAMINE SYNTHASE"/>
    <property type="match status" value="1"/>
</dbReference>
<proteinExistence type="inferred from homology"/>
<evidence type="ECO:0000313" key="6">
    <source>
        <dbReference type="Proteomes" id="UP000515312"/>
    </source>
</evidence>
<dbReference type="EMBL" id="CP060394">
    <property type="protein sequence ID" value="QNI33485.1"/>
    <property type="molecule type" value="Genomic_DNA"/>
</dbReference>
<dbReference type="KEGG" id="adin:H7849_05925"/>
<dbReference type="CDD" id="cd06423">
    <property type="entry name" value="CESA_like"/>
    <property type="match status" value="1"/>
</dbReference>
<evidence type="ECO:0000256" key="1">
    <source>
        <dbReference type="ARBA" id="ARBA00006739"/>
    </source>
</evidence>
<comment type="similarity">
    <text evidence="1">Belongs to the glycosyltransferase 2 family.</text>
</comment>
<dbReference type="Pfam" id="PF00535">
    <property type="entry name" value="Glycos_transf_2"/>
    <property type="match status" value="1"/>
</dbReference>
<dbReference type="InterPro" id="IPR029044">
    <property type="entry name" value="Nucleotide-diphossugar_trans"/>
</dbReference>
<dbReference type="GO" id="GO:0016757">
    <property type="term" value="F:glycosyltransferase activity"/>
    <property type="evidence" value="ECO:0007669"/>
    <property type="project" value="UniProtKB-KW"/>
</dbReference>
<gene>
    <name evidence="5" type="ORF">H7849_05925</name>
</gene>
<organism evidence="5 6">
    <name type="scientific">Alloacidobacterium dinghuense</name>
    <dbReference type="NCBI Taxonomy" id="2763107"/>
    <lineage>
        <taxon>Bacteria</taxon>
        <taxon>Pseudomonadati</taxon>
        <taxon>Acidobacteriota</taxon>
        <taxon>Terriglobia</taxon>
        <taxon>Terriglobales</taxon>
        <taxon>Acidobacteriaceae</taxon>
        <taxon>Alloacidobacterium</taxon>
    </lineage>
</organism>
<evidence type="ECO:0000313" key="5">
    <source>
        <dbReference type="EMBL" id="QNI33485.1"/>
    </source>
</evidence>
<accession>A0A7G8BLR5</accession>
<keyword evidence="3 5" id="KW-0808">Transferase</keyword>
<name>A0A7G8BLR5_9BACT</name>
<dbReference type="AlphaFoldDB" id="A0A7G8BLR5"/>
<reference evidence="5 6" key="1">
    <citation type="submission" date="2020-08" db="EMBL/GenBank/DDBJ databases">
        <title>Edaphobacter telluris sp. nov. and Acidobacterium dinghuensis sp. nov., two acidobacteria isolated from forest soil.</title>
        <authorList>
            <person name="Fu J."/>
            <person name="Qiu L."/>
        </authorList>
    </citation>
    <scope>NUCLEOTIDE SEQUENCE [LARGE SCALE GENOMIC DNA]</scope>
    <source>
        <strain evidence="5">4Y35</strain>
    </source>
</reference>
<protein>
    <submittedName>
        <fullName evidence="5">Glycosyltransferase family 2 protein</fullName>
    </submittedName>
</protein>
<dbReference type="SUPFAM" id="SSF53448">
    <property type="entry name" value="Nucleotide-diphospho-sugar transferases"/>
    <property type="match status" value="1"/>
</dbReference>
<keyword evidence="2" id="KW-0328">Glycosyltransferase</keyword>
<keyword evidence="6" id="KW-1185">Reference proteome</keyword>
<evidence type="ECO:0000259" key="4">
    <source>
        <dbReference type="Pfam" id="PF00535"/>
    </source>
</evidence>
<evidence type="ECO:0000256" key="3">
    <source>
        <dbReference type="ARBA" id="ARBA00022679"/>
    </source>
</evidence>
<evidence type="ECO:0000256" key="2">
    <source>
        <dbReference type="ARBA" id="ARBA00022676"/>
    </source>
</evidence>
<dbReference type="RefSeq" id="WP_186744952.1">
    <property type="nucleotide sequence ID" value="NZ_CP060394.1"/>
</dbReference>
<feature type="domain" description="Glycosyltransferase 2-like" evidence="4">
    <location>
        <begin position="9"/>
        <end position="134"/>
    </location>
</feature>
<dbReference type="InterPro" id="IPR001173">
    <property type="entry name" value="Glyco_trans_2-like"/>
</dbReference>
<dbReference type="Gene3D" id="3.90.550.10">
    <property type="entry name" value="Spore Coat Polysaccharide Biosynthesis Protein SpsA, Chain A"/>
    <property type="match status" value="1"/>
</dbReference>
<dbReference type="Proteomes" id="UP000515312">
    <property type="component" value="Chromosome"/>
</dbReference>
<sequence>MTARLSYVLITPARNEAQFIELTLRSMIAQTYKPLRWVIVSDGSTDETDEIVARYSAEHAWIELVSLPQRKERHFAGKVMAFNAGLERVAGLPYEVVVSLDADISFDSDYFAFLLGKLASDPELGLVGTPFRELSGESYDYRFVSIEHVSGACQVFRRSCFEGIGGYVPIRGGSIDHVAVITARMKGWKTRTFTEKHCIHHRQIGTAAHHPIAARFRVGLKDYAVGNHPLWELCRVARQMMMPPRCIGGLALGAGYVWGLVRRIKRPVSPELIEFHRGEQMQRLFRFLQRGARSSKQMPWAGESNMGKGTAE</sequence>
<dbReference type="PANTHER" id="PTHR43630:SF1">
    <property type="entry name" value="POLY-BETA-1,6-N-ACETYL-D-GLUCOSAMINE SYNTHASE"/>
    <property type="match status" value="1"/>
</dbReference>